<sequence length="375" mass="39923">MPQKLFSATRVGAIEVANRIVMAPLTRNRAPGAIPTPLMAEYYAQRADPLRGAGLIVSEATAISPQGQGYADVPGLYGTEQLDGWKQVTKAVHAAGGKMVCQLWHVGRVSHHLLQPDHGDPVAPSAIRADAKTYVIDASGHGHFTPTSPPRALHRHEIPGIVHDFAAAARNAVKSAGFDGVEIHGANGYLLDQFLKTGANQRTDDYGGSIENRARLMLEVTRAVVDAVGHDRVGIRLSPVTPANDIVDADPQPLFDFLLRQLAPLGLAYVHVIEGATGGPREVEGRPFNYARAKKAYRDAGGRGAWMVNNGYDPALAEDAIASGRADLVAFGKAFISMPDLTARIRRGGPFQGLDKATMYGGGAKGYTDYPALAV</sequence>
<dbReference type="InterPro" id="IPR001155">
    <property type="entry name" value="OxRdtase_FMN_N"/>
</dbReference>
<gene>
    <name evidence="5" type="ORF">J1M35_00560</name>
</gene>
<evidence type="ECO:0000259" key="4">
    <source>
        <dbReference type="Pfam" id="PF00724"/>
    </source>
</evidence>
<proteinExistence type="inferred from homology"/>
<evidence type="ECO:0000313" key="6">
    <source>
        <dbReference type="Proteomes" id="UP000663903"/>
    </source>
</evidence>
<feature type="domain" description="NADH:flavin oxidoreductase/NADH oxidase N-terminal" evidence="4">
    <location>
        <begin position="4"/>
        <end position="348"/>
    </location>
</feature>
<dbReference type="CDD" id="cd02933">
    <property type="entry name" value="OYE_like_FMN"/>
    <property type="match status" value="1"/>
</dbReference>
<dbReference type="Proteomes" id="UP000663903">
    <property type="component" value="Chromosome"/>
</dbReference>
<dbReference type="InterPro" id="IPR013785">
    <property type="entry name" value="Aldolase_TIM"/>
</dbReference>
<dbReference type="Gene3D" id="3.20.20.70">
    <property type="entry name" value="Aldolase class I"/>
    <property type="match status" value="1"/>
</dbReference>
<accession>A0A975H347</accession>
<dbReference type="GO" id="GO:0016628">
    <property type="term" value="F:oxidoreductase activity, acting on the CH-CH group of donors, NAD or NADP as acceptor"/>
    <property type="evidence" value="ECO:0007669"/>
    <property type="project" value="UniProtKB-ARBA"/>
</dbReference>
<keyword evidence="6" id="KW-1185">Reference proteome</keyword>
<dbReference type="KEGG" id="otd:J1M35_00560"/>
<organism evidence="5 6">
    <name type="scientific">Ottowia testudinis</name>
    <dbReference type="NCBI Taxonomy" id="2816950"/>
    <lineage>
        <taxon>Bacteria</taxon>
        <taxon>Pseudomonadati</taxon>
        <taxon>Pseudomonadota</taxon>
        <taxon>Betaproteobacteria</taxon>
        <taxon>Burkholderiales</taxon>
        <taxon>Comamonadaceae</taxon>
        <taxon>Ottowia</taxon>
    </lineage>
</organism>
<evidence type="ECO:0000313" key="5">
    <source>
        <dbReference type="EMBL" id="QTD45454.1"/>
    </source>
</evidence>
<dbReference type="SUPFAM" id="SSF51395">
    <property type="entry name" value="FMN-linked oxidoreductases"/>
    <property type="match status" value="1"/>
</dbReference>
<evidence type="ECO:0000256" key="2">
    <source>
        <dbReference type="ARBA" id="ARBA00005979"/>
    </source>
</evidence>
<dbReference type="Pfam" id="PF00724">
    <property type="entry name" value="Oxidored_FMN"/>
    <property type="match status" value="1"/>
</dbReference>
<keyword evidence="3" id="KW-0560">Oxidoreductase</keyword>
<reference evidence="5" key="1">
    <citation type="submission" date="2021-03" db="EMBL/GenBank/DDBJ databases">
        <title>Ottowia sp. 27C isolated from the cloaca of a Giant Asian pond turtle (Heosemys grandis).</title>
        <authorList>
            <person name="Spergser J."/>
            <person name="Busse H.-J."/>
        </authorList>
    </citation>
    <scope>NUCLEOTIDE SEQUENCE</scope>
    <source>
        <strain evidence="5">27C</strain>
    </source>
</reference>
<name>A0A975H347_9BURK</name>
<dbReference type="EMBL" id="CP071796">
    <property type="protein sequence ID" value="QTD45454.1"/>
    <property type="molecule type" value="Genomic_DNA"/>
</dbReference>
<dbReference type="AlphaFoldDB" id="A0A975H347"/>
<evidence type="ECO:0000256" key="3">
    <source>
        <dbReference type="ARBA" id="ARBA00023002"/>
    </source>
</evidence>
<comment type="cofactor">
    <cofactor evidence="1">
        <name>FMN</name>
        <dbReference type="ChEBI" id="CHEBI:58210"/>
    </cofactor>
</comment>
<dbReference type="GO" id="GO:0005829">
    <property type="term" value="C:cytosol"/>
    <property type="evidence" value="ECO:0007669"/>
    <property type="project" value="TreeGrafter"/>
</dbReference>
<dbReference type="RefSeq" id="WP_208009202.1">
    <property type="nucleotide sequence ID" value="NZ_CP071796.1"/>
</dbReference>
<dbReference type="FunFam" id="3.20.20.70:FF:000059">
    <property type="entry name" value="N-ethylmaleimide reductase, FMN-linked"/>
    <property type="match status" value="1"/>
</dbReference>
<dbReference type="GO" id="GO:0010181">
    <property type="term" value="F:FMN binding"/>
    <property type="evidence" value="ECO:0007669"/>
    <property type="project" value="InterPro"/>
</dbReference>
<dbReference type="PANTHER" id="PTHR22893:SF91">
    <property type="entry name" value="NADPH DEHYDROGENASE 2-RELATED"/>
    <property type="match status" value="1"/>
</dbReference>
<dbReference type="PANTHER" id="PTHR22893">
    <property type="entry name" value="NADH OXIDOREDUCTASE-RELATED"/>
    <property type="match status" value="1"/>
</dbReference>
<dbReference type="InterPro" id="IPR045247">
    <property type="entry name" value="Oye-like"/>
</dbReference>
<evidence type="ECO:0000256" key="1">
    <source>
        <dbReference type="ARBA" id="ARBA00001917"/>
    </source>
</evidence>
<protein>
    <submittedName>
        <fullName evidence="5">Alkene reductase</fullName>
    </submittedName>
</protein>
<comment type="similarity">
    <text evidence="2">Belongs to the NADH:flavin oxidoreductase/NADH oxidase family.</text>
</comment>